<organism evidence="1 2">
    <name type="scientific">Hydatigena taeniaeformis</name>
    <name type="common">Feline tapeworm</name>
    <name type="synonym">Taenia taeniaeformis</name>
    <dbReference type="NCBI Taxonomy" id="6205"/>
    <lineage>
        <taxon>Eukaryota</taxon>
        <taxon>Metazoa</taxon>
        <taxon>Spiralia</taxon>
        <taxon>Lophotrochozoa</taxon>
        <taxon>Platyhelminthes</taxon>
        <taxon>Cestoda</taxon>
        <taxon>Eucestoda</taxon>
        <taxon>Cyclophyllidea</taxon>
        <taxon>Taeniidae</taxon>
        <taxon>Hydatigera</taxon>
    </lineage>
</organism>
<reference evidence="1 2" key="1">
    <citation type="submission" date="2018-11" db="EMBL/GenBank/DDBJ databases">
        <authorList>
            <consortium name="Pathogen Informatics"/>
        </authorList>
    </citation>
    <scope>NUCLEOTIDE SEQUENCE [LARGE SCALE GENOMIC DNA]</scope>
</reference>
<keyword evidence="2" id="KW-1185">Reference proteome</keyword>
<proteinExistence type="predicted"/>
<name>A0A3P7EMI4_HYDTA</name>
<dbReference type="EMBL" id="UYWX01003822">
    <property type="protein sequence ID" value="VDM24340.1"/>
    <property type="molecule type" value="Genomic_DNA"/>
</dbReference>
<accession>A0A3P7EMI4</accession>
<evidence type="ECO:0000313" key="2">
    <source>
        <dbReference type="Proteomes" id="UP000274429"/>
    </source>
</evidence>
<protein>
    <submittedName>
        <fullName evidence="1">Uncharacterized protein</fullName>
    </submittedName>
</protein>
<evidence type="ECO:0000313" key="1">
    <source>
        <dbReference type="EMBL" id="VDM24340.1"/>
    </source>
</evidence>
<dbReference type="Proteomes" id="UP000274429">
    <property type="component" value="Unassembled WGS sequence"/>
</dbReference>
<gene>
    <name evidence="1" type="ORF">TTAC_LOCUS4167</name>
</gene>
<dbReference type="AlphaFoldDB" id="A0A3P7EMI4"/>
<sequence length="102" mass="11474">MCEDDVERVDEDLEEEEATVDLAMHGKILLDLNTPLQDTQRLYSQLQQTLLQSSSSAEKPNAEREEQILCKFQQVIVTGYVDDDLTVTSSLPPGESTQCSRL</sequence>